<keyword evidence="1" id="KW-0472">Membrane</keyword>
<dbReference type="EMBL" id="BNDS01000054">
    <property type="protein sequence ID" value="GHI01643.1"/>
    <property type="molecule type" value="Genomic_DNA"/>
</dbReference>
<feature type="transmembrane region" description="Helical" evidence="1">
    <location>
        <begin position="127"/>
        <end position="145"/>
    </location>
</feature>
<evidence type="ECO:0000313" key="3">
    <source>
        <dbReference type="Proteomes" id="UP000637074"/>
    </source>
</evidence>
<organism evidence="2 3">
    <name type="scientific">Neobacillus kokaensis</name>
    <dbReference type="NCBI Taxonomy" id="2759023"/>
    <lineage>
        <taxon>Bacteria</taxon>
        <taxon>Bacillati</taxon>
        <taxon>Bacillota</taxon>
        <taxon>Bacilli</taxon>
        <taxon>Bacillales</taxon>
        <taxon>Bacillaceae</taxon>
        <taxon>Neobacillus</taxon>
    </lineage>
</organism>
<keyword evidence="1" id="KW-1133">Transmembrane helix</keyword>
<evidence type="ECO:0000313" key="2">
    <source>
        <dbReference type="EMBL" id="GHI01643.1"/>
    </source>
</evidence>
<dbReference type="RefSeq" id="WP_191277286.1">
    <property type="nucleotide sequence ID" value="NZ_BNDS01000054.1"/>
</dbReference>
<dbReference type="Proteomes" id="UP000637074">
    <property type="component" value="Unassembled WGS sequence"/>
</dbReference>
<reference evidence="2 3" key="1">
    <citation type="journal article" date="2022" name="Int. J. Syst. Evol. Microbiol.">
        <title>Neobacillus kokaensis sp. nov., isolated from soil.</title>
        <authorList>
            <person name="Yuki K."/>
            <person name="Matsubara H."/>
            <person name="Yamaguchi S."/>
        </authorList>
    </citation>
    <scope>NUCLEOTIDE SEQUENCE [LARGE SCALE GENOMIC DNA]</scope>
    <source>
        <strain evidence="2 3">LOB 377</strain>
    </source>
</reference>
<sequence>MKKSKLLLIMLILPWITVPFLGVNSFKKYLPSALFSCIFTKALDMYGKKNKWWKFYKGIGLLDSMTFFNFGPYLVTSLWMLKTTYGKFPLYLIVNAINHITFTFIGLKLLKRYKIAGSLVKMNKLQYLLLLTFRGLVLYGFQLIIDLKKSNDKV</sequence>
<comment type="caution">
    <text evidence="2">The sequence shown here is derived from an EMBL/GenBank/DDBJ whole genome shotgun (WGS) entry which is preliminary data.</text>
</comment>
<keyword evidence="3" id="KW-1185">Reference proteome</keyword>
<keyword evidence="1" id="KW-0812">Transmembrane</keyword>
<feature type="transmembrane region" description="Helical" evidence="1">
    <location>
        <begin position="59"/>
        <end position="82"/>
    </location>
</feature>
<gene>
    <name evidence="2" type="ORF">AM1BK_51850</name>
</gene>
<name>A0ABQ3NCL4_9BACI</name>
<accession>A0ABQ3NCL4</accession>
<protein>
    <submittedName>
        <fullName evidence="2">Uncharacterized protein</fullName>
    </submittedName>
</protein>
<evidence type="ECO:0000256" key="1">
    <source>
        <dbReference type="SAM" id="Phobius"/>
    </source>
</evidence>
<feature type="transmembrane region" description="Helical" evidence="1">
    <location>
        <begin position="88"/>
        <end position="107"/>
    </location>
</feature>
<proteinExistence type="predicted"/>